<dbReference type="InterPro" id="IPR036366">
    <property type="entry name" value="PGBDSf"/>
</dbReference>
<dbReference type="InterPro" id="IPR014224">
    <property type="entry name" value="Spore_cortex_SleB"/>
</dbReference>
<evidence type="ECO:0000256" key="9">
    <source>
        <dbReference type="SAM" id="MobiDB-lite"/>
    </source>
</evidence>
<evidence type="ECO:0000256" key="2">
    <source>
        <dbReference type="ARBA" id="ARBA00018364"/>
    </source>
</evidence>
<evidence type="ECO:0000256" key="1">
    <source>
        <dbReference type="ARBA" id="ARBA00007010"/>
    </source>
</evidence>
<protein>
    <recommendedName>
        <fullName evidence="2 8">Spore cortex-lytic enzyme</fullName>
    </recommendedName>
</protein>
<evidence type="ECO:0000256" key="10">
    <source>
        <dbReference type="SAM" id="Phobius"/>
    </source>
</evidence>
<feature type="compositionally biased region" description="Low complexity" evidence="9">
    <location>
        <begin position="131"/>
        <end position="140"/>
    </location>
</feature>
<comment type="caution">
    <text evidence="13">The sequence shown here is derived from an EMBL/GenBank/DDBJ whole genome shotgun (WGS) entry which is preliminary data.</text>
</comment>
<dbReference type="GO" id="GO:0030435">
    <property type="term" value="P:sporulation resulting in formation of a cellular spore"/>
    <property type="evidence" value="ECO:0007669"/>
    <property type="project" value="UniProtKB-KW"/>
</dbReference>
<accession>A0A8J3AFY5</accession>
<feature type="domain" description="Peptidoglycan binding-like" evidence="11">
    <location>
        <begin position="46"/>
        <end position="102"/>
    </location>
</feature>
<evidence type="ECO:0000313" key="13">
    <source>
        <dbReference type="EMBL" id="GGI12563.1"/>
    </source>
</evidence>
<dbReference type="InterPro" id="IPR011105">
    <property type="entry name" value="Cell_wall_hydrolase_SleB"/>
</dbReference>
<evidence type="ECO:0000256" key="5">
    <source>
        <dbReference type="ARBA" id="ARBA00022801"/>
    </source>
</evidence>
<dbReference type="GO" id="GO:0016787">
    <property type="term" value="F:hydrolase activity"/>
    <property type="evidence" value="ECO:0007669"/>
    <property type="project" value="UniProtKB-KW"/>
</dbReference>
<dbReference type="Proteomes" id="UP000626244">
    <property type="component" value="Unassembled WGS sequence"/>
</dbReference>
<evidence type="ECO:0000256" key="8">
    <source>
        <dbReference type="NCBIfam" id="TIGR02869"/>
    </source>
</evidence>
<keyword evidence="10" id="KW-1133">Transmembrane helix</keyword>
<keyword evidence="10" id="KW-0472">Membrane</keyword>
<organism evidence="13 14">
    <name type="scientific">Gottfriedia solisilvae</name>
    <dbReference type="NCBI Taxonomy" id="1516104"/>
    <lineage>
        <taxon>Bacteria</taxon>
        <taxon>Bacillati</taxon>
        <taxon>Bacillota</taxon>
        <taxon>Bacilli</taxon>
        <taxon>Bacillales</taxon>
        <taxon>Bacillaceae</taxon>
        <taxon>Gottfriedia</taxon>
    </lineage>
</organism>
<evidence type="ECO:0000256" key="4">
    <source>
        <dbReference type="ARBA" id="ARBA00022729"/>
    </source>
</evidence>
<feature type="domain" description="Cell wall hydrolase SleB" evidence="12">
    <location>
        <begin position="171"/>
        <end position="269"/>
    </location>
</feature>
<feature type="region of interest" description="Disordered" evidence="9">
    <location>
        <begin position="131"/>
        <end position="152"/>
    </location>
</feature>
<dbReference type="Pfam" id="PF01471">
    <property type="entry name" value="PG_binding_1"/>
    <property type="match status" value="1"/>
</dbReference>
<evidence type="ECO:0000256" key="3">
    <source>
        <dbReference type="ARBA" id="ARBA00022544"/>
    </source>
</evidence>
<evidence type="ECO:0000259" key="12">
    <source>
        <dbReference type="Pfam" id="PF07486"/>
    </source>
</evidence>
<reference evidence="14" key="1">
    <citation type="journal article" date="2019" name="Int. J. Syst. Evol. Microbiol.">
        <title>The Global Catalogue of Microorganisms (GCM) 10K type strain sequencing project: providing services to taxonomists for standard genome sequencing and annotation.</title>
        <authorList>
            <consortium name="The Broad Institute Genomics Platform"/>
            <consortium name="The Broad Institute Genome Sequencing Center for Infectious Disease"/>
            <person name="Wu L."/>
            <person name="Ma J."/>
        </authorList>
    </citation>
    <scope>NUCLEOTIDE SEQUENCE [LARGE SCALE GENOMIC DNA]</scope>
    <source>
        <strain evidence="14">CGMCC 1.14993</strain>
    </source>
</reference>
<comment type="similarity">
    <text evidence="1">Belongs to the SleB family.</text>
</comment>
<evidence type="ECO:0000256" key="7">
    <source>
        <dbReference type="ARBA" id="ARBA00023316"/>
    </source>
</evidence>
<dbReference type="InterPro" id="IPR036365">
    <property type="entry name" value="PGBD-like_sf"/>
</dbReference>
<dbReference type="Gene3D" id="1.10.10.2520">
    <property type="entry name" value="Cell wall hydrolase SleB, domain 1"/>
    <property type="match status" value="1"/>
</dbReference>
<keyword evidence="5" id="KW-0378">Hydrolase</keyword>
<proteinExistence type="inferred from homology"/>
<dbReference type="SUPFAM" id="SSF47090">
    <property type="entry name" value="PGBD-like"/>
    <property type="match status" value="1"/>
</dbReference>
<keyword evidence="3" id="KW-0309">Germination</keyword>
<name>A0A8J3AFY5_9BACI</name>
<gene>
    <name evidence="13" type="primary">sleB</name>
    <name evidence="13" type="ORF">GCM10007380_13540</name>
</gene>
<dbReference type="InterPro" id="IPR002477">
    <property type="entry name" value="Peptidoglycan-bd-like"/>
</dbReference>
<sequence length="270" mass="29827">MQKKYKIKATFIIFCIICLSFLMVNTYLPKDEVNAFTSQVLTRGSTGQDVKELQSRLKFIGFFKGKVDGVFGWGTYWSLRTFQKEFGMKVDGVAGPKLKEKLVKATKNYKASGTASNTNTKKSNNIVSKITKTSNSSNKNNNKKQVENAPNGYTNNDIKLMANAVYGESRGEPYIGQVAVAAVILNRLSSSSFPNSISGIIYQPGAFTAVADGQINLTPNANAKKAVLDAINGWDPTTGCIYYYNPKTATNKWIRKRPKILTIGEHIFCK</sequence>
<evidence type="ECO:0000313" key="14">
    <source>
        <dbReference type="Proteomes" id="UP000626244"/>
    </source>
</evidence>
<dbReference type="Pfam" id="PF07486">
    <property type="entry name" value="Hydrolase_2"/>
    <property type="match status" value="1"/>
</dbReference>
<keyword evidence="14" id="KW-1185">Reference proteome</keyword>
<dbReference type="AlphaFoldDB" id="A0A8J3AFY5"/>
<feature type="transmembrane region" description="Helical" evidence="10">
    <location>
        <begin position="7"/>
        <end position="28"/>
    </location>
</feature>
<dbReference type="Gene3D" id="6.20.240.60">
    <property type="match status" value="1"/>
</dbReference>
<dbReference type="Gene3D" id="1.10.101.10">
    <property type="entry name" value="PGBD-like superfamily/PGBD"/>
    <property type="match status" value="1"/>
</dbReference>
<keyword evidence="4" id="KW-0732">Signal</keyword>
<dbReference type="InterPro" id="IPR042047">
    <property type="entry name" value="SleB_dom1"/>
</dbReference>
<dbReference type="FunFam" id="1.10.10.2520:FF:000001">
    <property type="entry name" value="Spore cortex-lytic enzyme"/>
    <property type="match status" value="1"/>
</dbReference>
<evidence type="ECO:0000256" key="6">
    <source>
        <dbReference type="ARBA" id="ARBA00022969"/>
    </source>
</evidence>
<dbReference type="EMBL" id="BMHB01000001">
    <property type="protein sequence ID" value="GGI12563.1"/>
    <property type="molecule type" value="Genomic_DNA"/>
</dbReference>
<keyword evidence="6" id="KW-0749">Sporulation</keyword>
<evidence type="ECO:0000259" key="11">
    <source>
        <dbReference type="Pfam" id="PF01471"/>
    </source>
</evidence>
<dbReference type="GO" id="GO:0071555">
    <property type="term" value="P:cell wall organization"/>
    <property type="evidence" value="ECO:0007669"/>
    <property type="project" value="UniProtKB-KW"/>
</dbReference>
<dbReference type="NCBIfam" id="TIGR02869">
    <property type="entry name" value="spore_SleB"/>
    <property type="match status" value="1"/>
</dbReference>
<keyword evidence="7" id="KW-0961">Cell wall biogenesis/degradation</keyword>
<keyword evidence="10" id="KW-0812">Transmembrane</keyword>
<dbReference type="GO" id="GO:0009847">
    <property type="term" value="P:spore germination"/>
    <property type="evidence" value="ECO:0007669"/>
    <property type="project" value="UniProtKB-UniRule"/>
</dbReference>